<accession>A0ABW5FLX9</accession>
<keyword evidence="3" id="KW-1185">Reference proteome</keyword>
<gene>
    <name evidence="2" type="ORF">ACFSXZ_04705</name>
</gene>
<sequence>MPTRPGRHRAPKPTRRRTLLGTFVLAVLLAASVGGVKLTAQQGVAENVTTAADTSARHATSRAAAPTSASASATPGTRTQAPETRDGKPRKRERPPAAPDLNTDCTLTVPANPLTAQGLATPYVLSGTKRGSSCHEANDAQSAFVEATIIDPATGKLSVYQPLVIDRGTEPAAPPVMPALPAGAVVGVWFGFNGATLTLSGEGTALNDGACVNGAPGSPFGQFGYCGAPAFFNAANAAIDKGRLTIPPLGVAKDGRTCPTVRDFSVVDQDQSDNVTSTYVATSDGRTAQAGAPGAPKGTKLVNGSDNRLLDAFIDPALGCAPFTAPDLTLGGAPGTSLALDELQAAAHQGAPVALAPISDPMTQVDGKPSVSKTNLYRAGVDQPPVNTVTDTPQAYCTNLNTIATARLAADRHLFTRAASPEEGVTLAEFLTQRLQTSLELLDCPR</sequence>
<protein>
    <recommendedName>
        <fullName evidence="4">Serine/threonine protein kinase</fullName>
    </recommendedName>
</protein>
<feature type="region of interest" description="Disordered" evidence="1">
    <location>
        <begin position="53"/>
        <end position="109"/>
    </location>
</feature>
<dbReference type="RefSeq" id="WP_378261580.1">
    <property type="nucleotide sequence ID" value="NZ_JBHUKR010000004.1"/>
</dbReference>
<proteinExistence type="predicted"/>
<evidence type="ECO:0000313" key="2">
    <source>
        <dbReference type="EMBL" id="MFD2415625.1"/>
    </source>
</evidence>
<feature type="compositionally biased region" description="Low complexity" evidence="1">
    <location>
        <begin position="53"/>
        <end position="79"/>
    </location>
</feature>
<evidence type="ECO:0000313" key="3">
    <source>
        <dbReference type="Proteomes" id="UP001597417"/>
    </source>
</evidence>
<reference evidence="3" key="1">
    <citation type="journal article" date="2019" name="Int. J. Syst. Evol. Microbiol.">
        <title>The Global Catalogue of Microorganisms (GCM) 10K type strain sequencing project: providing services to taxonomists for standard genome sequencing and annotation.</title>
        <authorList>
            <consortium name="The Broad Institute Genomics Platform"/>
            <consortium name="The Broad Institute Genome Sequencing Center for Infectious Disease"/>
            <person name="Wu L."/>
            <person name="Ma J."/>
        </authorList>
    </citation>
    <scope>NUCLEOTIDE SEQUENCE [LARGE SCALE GENOMIC DNA]</scope>
    <source>
        <strain evidence="3">CGMCC 4.7645</strain>
    </source>
</reference>
<organism evidence="2 3">
    <name type="scientific">Amycolatopsis pigmentata</name>
    <dbReference type="NCBI Taxonomy" id="450801"/>
    <lineage>
        <taxon>Bacteria</taxon>
        <taxon>Bacillati</taxon>
        <taxon>Actinomycetota</taxon>
        <taxon>Actinomycetes</taxon>
        <taxon>Pseudonocardiales</taxon>
        <taxon>Pseudonocardiaceae</taxon>
        <taxon>Amycolatopsis</taxon>
    </lineage>
</organism>
<dbReference type="Proteomes" id="UP001597417">
    <property type="component" value="Unassembled WGS sequence"/>
</dbReference>
<dbReference type="EMBL" id="JBHUKR010000004">
    <property type="protein sequence ID" value="MFD2415625.1"/>
    <property type="molecule type" value="Genomic_DNA"/>
</dbReference>
<evidence type="ECO:0008006" key="4">
    <source>
        <dbReference type="Google" id="ProtNLM"/>
    </source>
</evidence>
<name>A0ABW5FLX9_9PSEU</name>
<comment type="caution">
    <text evidence="2">The sequence shown here is derived from an EMBL/GenBank/DDBJ whole genome shotgun (WGS) entry which is preliminary data.</text>
</comment>
<evidence type="ECO:0000256" key="1">
    <source>
        <dbReference type="SAM" id="MobiDB-lite"/>
    </source>
</evidence>